<reference evidence="4" key="1">
    <citation type="submission" date="2016-10" db="EMBL/GenBank/DDBJ databases">
        <authorList>
            <person name="Varghese N."/>
            <person name="Submissions S."/>
        </authorList>
    </citation>
    <scope>NUCLEOTIDE SEQUENCE [LARGE SCALE GENOMIC DNA]</scope>
    <source>
        <strain evidence="4">CGMCC 1.11014</strain>
    </source>
</reference>
<keyword evidence="4" id="KW-1185">Reference proteome</keyword>
<dbReference type="EMBL" id="FPBO01000023">
    <property type="protein sequence ID" value="SFV04719.1"/>
    <property type="molecule type" value="Genomic_DNA"/>
</dbReference>
<dbReference type="PROSITE" id="PS50005">
    <property type="entry name" value="TPR"/>
    <property type="match status" value="3"/>
</dbReference>
<evidence type="ECO:0000256" key="1">
    <source>
        <dbReference type="PROSITE-ProRule" id="PRU00339"/>
    </source>
</evidence>
<name>A0A1I7L4R2_9BURK</name>
<dbReference type="OrthoDB" id="9809392at2"/>
<keyword evidence="3" id="KW-0808">Transferase</keyword>
<dbReference type="SMART" id="SM00028">
    <property type="entry name" value="TPR"/>
    <property type="match status" value="6"/>
</dbReference>
<evidence type="ECO:0000259" key="2">
    <source>
        <dbReference type="Pfam" id="PF08241"/>
    </source>
</evidence>
<keyword evidence="1" id="KW-0802">TPR repeat</keyword>
<feature type="repeat" description="TPR" evidence="1">
    <location>
        <begin position="153"/>
        <end position="186"/>
    </location>
</feature>
<evidence type="ECO:0000313" key="4">
    <source>
        <dbReference type="Proteomes" id="UP000199391"/>
    </source>
</evidence>
<feature type="domain" description="Methyltransferase type 11" evidence="2">
    <location>
        <begin position="293"/>
        <end position="385"/>
    </location>
</feature>
<dbReference type="PANTHER" id="PTHR12558">
    <property type="entry name" value="CELL DIVISION CYCLE 16,23,27"/>
    <property type="match status" value="1"/>
</dbReference>
<dbReference type="Gene3D" id="1.25.40.10">
    <property type="entry name" value="Tetratricopeptide repeat domain"/>
    <property type="match status" value="3"/>
</dbReference>
<dbReference type="RefSeq" id="WP_093557694.1">
    <property type="nucleotide sequence ID" value="NZ_FPBO01000023.1"/>
</dbReference>
<dbReference type="GO" id="GO:0032259">
    <property type="term" value="P:methylation"/>
    <property type="evidence" value="ECO:0007669"/>
    <property type="project" value="UniProtKB-KW"/>
</dbReference>
<dbReference type="CDD" id="cd02440">
    <property type="entry name" value="AdoMet_MTases"/>
    <property type="match status" value="1"/>
</dbReference>
<accession>A0A1I7L4R2</accession>
<dbReference type="PROSITE" id="PS50293">
    <property type="entry name" value="TPR_REGION"/>
    <property type="match status" value="2"/>
</dbReference>
<organism evidence="3 4">
    <name type="scientific">Pseudoduganella namucuonensis</name>
    <dbReference type="NCBI Taxonomy" id="1035707"/>
    <lineage>
        <taxon>Bacteria</taxon>
        <taxon>Pseudomonadati</taxon>
        <taxon>Pseudomonadota</taxon>
        <taxon>Betaproteobacteria</taxon>
        <taxon>Burkholderiales</taxon>
        <taxon>Oxalobacteraceae</taxon>
        <taxon>Telluria group</taxon>
        <taxon>Pseudoduganella</taxon>
    </lineage>
</organism>
<dbReference type="Gene3D" id="3.40.50.150">
    <property type="entry name" value="Vaccinia Virus protein VP39"/>
    <property type="match status" value="1"/>
</dbReference>
<proteinExistence type="predicted"/>
<dbReference type="Pfam" id="PF13432">
    <property type="entry name" value="TPR_16"/>
    <property type="match status" value="3"/>
</dbReference>
<dbReference type="InterPro" id="IPR011990">
    <property type="entry name" value="TPR-like_helical_dom_sf"/>
</dbReference>
<gene>
    <name evidence="3" type="ORF">SAMN05216552_102338</name>
</gene>
<dbReference type="PANTHER" id="PTHR12558:SF13">
    <property type="entry name" value="CELL DIVISION CYCLE PROTEIN 27 HOMOLOG"/>
    <property type="match status" value="1"/>
</dbReference>
<dbReference type="GO" id="GO:0008757">
    <property type="term" value="F:S-adenosylmethionine-dependent methyltransferase activity"/>
    <property type="evidence" value="ECO:0007669"/>
    <property type="project" value="InterPro"/>
</dbReference>
<dbReference type="AlphaFoldDB" id="A0A1I7L4R2"/>
<protein>
    <submittedName>
        <fullName evidence="3">Predicted methyltransferase, contains TPR repeat</fullName>
    </submittedName>
</protein>
<dbReference type="SUPFAM" id="SSF48452">
    <property type="entry name" value="TPR-like"/>
    <property type="match status" value="1"/>
</dbReference>
<dbReference type="InterPro" id="IPR013216">
    <property type="entry name" value="Methyltransf_11"/>
</dbReference>
<dbReference type="Proteomes" id="UP000199391">
    <property type="component" value="Unassembled WGS sequence"/>
</dbReference>
<dbReference type="Pfam" id="PF08241">
    <property type="entry name" value="Methyltransf_11"/>
    <property type="match status" value="1"/>
</dbReference>
<feature type="repeat" description="TPR" evidence="1">
    <location>
        <begin position="119"/>
        <end position="152"/>
    </location>
</feature>
<dbReference type="STRING" id="1035707.SAMN05216552_102338"/>
<evidence type="ECO:0000313" key="3">
    <source>
        <dbReference type="EMBL" id="SFV04719.1"/>
    </source>
</evidence>
<keyword evidence="3" id="KW-0489">Methyltransferase</keyword>
<dbReference type="InterPro" id="IPR029063">
    <property type="entry name" value="SAM-dependent_MTases_sf"/>
</dbReference>
<dbReference type="SUPFAM" id="SSF53335">
    <property type="entry name" value="S-adenosyl-L-methionine-dependent methyltransferases"/>
    <property type="match status" value="1"/>
</dbReference>
<sequence>MKKPQSRKTAAKRGNPIDDAMQAAVALHRQGRPEQAARQYAAILKLQPQHADALHYLGIARHQLGDHDEAIRLIGCALALAPGYVDARNNLGNVQKEAGRYADAELSYRGVIAARPDFAAAHNNLGVVLREQDRHAEARDAYRQALAIDPDFAQGWVNLGNALKRLGEIDEALDAYRNALLREPDSPEACRNVAQAMVSKGRHADALDLYRQWEKSKPDNPIVAHHIQACLAALGQAAANPARASDAYVQTVFNGFASTFDEVLADLGYCAPALCAEVAATLLGDARGGLDVLDAGCGTGLCGPLLRPYARRLEGVDLSPGMLDKARARGGYDSLHEAELTAWLGAHPHAYDLVVSSDTLIYFGELEDVLTAAAGALRPGGSLVFTLEEVEDAPPDLRHRLNPHGRYSHAGAYALAALAQAGLEVRELRHVTLRQEAGKPVAGLLIGASRR</sequence>
<feature type="repeat" description="TPR" evidence="1">
    <location>
        <begin position="51"/>
        <end position="84"/>
    </location>
</feature>
<dbReference type="InterPro" id="IPR019734">
    <property type="entry name" value="TPR_rpt"/>
</dbReference>